<evidence type="ECO:0000259" key="5">
    <source>
        <dbReference type="PROSITE" id="PS50966"/>
    </source>
</evidence>
<evidence type="ECO:0000256" key="4">
    <source>
        <dbReference type="PROSITE-ProRule" id="PRU00325"/>
    </source>
</evidence>
<sequence>MIVQASGDLNFQVMDRAYNPPKRFVVKLESRICDCVYWKIVGLPCPHVMAAMGYARHDVQEYVPTYFSRHAYLSTYSVMFSPLPDQCTWEPTRRSLIDPPIVEKKIGRPKKTRIRVANEP</sequence>
<accession>A0AAP0MIT8</accession>
<dbReference type="InterPro" id="IPR007527">
    <property type="entry name" value="Znf_SWIM"/>
</dbReference>
<proteinExistence type="predicted"/>
<dbReference type="PROSITE" id="PS50966">
    <property type="entry name" value="ZF_SWIM"/>
    <property type="match status" value="1"/>
</dbReference>
<dbReference type="GO" id="GO:0008270">
    <property type="term" value="F:zinc ion binding"/>
    <property type="evidence" value="ECO:0007669"/>
    <property type="project" value="UniProtKB-KW"/>
</dbReference>
<dbReference type="Pfam" id="PF04434">
    <property type="entry name" value="SWIM"/>
    <property type="match status" value="1"/>
</dbReference>
<organism evidence="6 7">
    <name type="scientific">Citrus x changshan-huyou</name>
    <dbReference type="NCBI Taxonomy" id="2935761"/>
    <lineage>
        <taxon>Eukaryota</taxon>
        <taxon>Viridiplantae</taxon>
        <taxon>Streptophyta</taxon>
        <taxon>Embryophyta</taxon>
        <taxon>Tracheophyta</taxon>
        <taxon>Spermatophyta</taxon>
        <taxon>Magnoliopsida</taxon>
        <taxon>eudicotyledons</taxon>
        <taxon>Gunneridae</taxon>
        <taxon>Pentapetalae</taxon>
        <taxon>rosids</taxon>
        <taxon>malvids</taxon>
        <taxon>Sapindales</taxon>
        <taxon>Rutaceae</taxon>
        <taxon>Aurantioideae</taxon>
        <taxon>Citrus</taxon>
    </lineage>
</organism>
<name>A0AAP0MIT8_9ROSI</name>
<reference evidence="6 7" key="1">
    <citation type="submission" date="2024-05" db="EMBL/GenBank/DDBJ databases">
        <title>Haplotype-resolved chromosome-level genome assembly of Huyou (Citrus changshanensis).</title>
        <authorList>
            <person name="Miao C."/>
            <person name="Chen W."/>
            <person name="Wu Y."/>
            <person name="Wang L."/>
            <person name="Zhao S."/>
            <person name="Grierson D."/>
            <person name="Xu C."/>
            <person name="Chen K."/>
        </authorList>
    </citation>
    <scope>NUCLEOTIDE SEQUENCE [LARGE SCALE GENOMIC DNA]</scope>
    <source>
        <strain evidence="6">01-14</strain>
        <tissue evidence="6">Leaf</tissue>
    </source>
</reference>
<evidence type="ECO:0000256" key="2">
    <source>
        <dbReference type="ARBA" id="ARBA00022771"/>
    </source>
</evidence>
<keyword evidence="2 4" id="KW-0863">Zinc-finger</keyword>
<keyword evidence="1" id="KW-0479">Metal-binding</keyword>
<gene>
    <name evidence="6" type="ORF">WN944_001208</name>
</gene>
<dbReference type="EMBL" id="JBCGBO010000004">
    <property type="protein sequence ID" value="KAK9208847.1"/>
    <property type="molecule type" value="Genomic_DNA"/>
</dbReference>
<feature type="domain" description="SWIM-type" evidence="5">
    <location>
        <begin position="24"/>
        <end position="56"/>
    </location>
</feature>
<evidence type="ECO:0000256" key="1">
    <source>
        <dbReference type="ARBA" id="ARBA00022723"/>
    </source>
</evidence>
<evidence type="ECO:0000313" key="7">
    <source>
        <dbReference type="Proteomes" id="UP001428341"/>
    </source>
</evidence>
<dbReference type="InterPro" id="IPR006564">
    <property type="entry name" value="Znf_PMZ"/>
</dbReference>
<comment type="caution">
    <text evidence="6">The sequence shown here is derived from an EMBL/GenBank/DDBJ whole genome shotgun (WGS) entry which is preliminary data.</text>
</comment>
<dbReference type="SMART" id="SM00575">
    <property type="entry name" value="ZnF_PMZ"/>
    <property type="match status" value="1"/>
</dbReference>
<dbReference type="AlphaFoldDB" id="A0AAP0MIT8"/>
<protein>
    <recommendedName>
        <fullName evidence="5">SWIM-type domain-containing protein</fullName>
    </recommendedName>
</protein>
<keyword evidence="7" id="KW-1185">Reference proteome</keyword>
<dbReference type="Proteomes" id="UP001428341">
    <property type="component" value="Unassembled WGS sequence"/>
</dbReference>
<keyword evidence="3" id="KW-0862">Zinc</keyword>
<evidence type="ECO:0000313" key="6">
    <source>
        <dbReference type="EMBL" id="KAK9208847.1"/>
    </source>
</evidence>
<evidence type="ECO:0000256" key="3">
    <source>
        <dbReference type="ARBA" id="ARBA00022833"/>
    </source>
</evidence>